<comment type="caution">
    <text evidence="2">The sequence shown here is derived from an EMBL/GenBank/DDBJ whole genome shotgun (WGS) entry which is preliminary data.</text>
</comment>
<dbReference type="GeneID" id="95975889"/>
<dbReference type="Proteomes" id="UP001562354">
    <property type="component" value="Unassembled WGS sequence"/>
</dbReference>
<feature type="compositionally biased region" description="Basic and acidic residues" evidence="1">
    <location>
        <begin position="1"/>
        <end position="11"/>
    </location>
</feature>
<feature type="region of interest" description="Disordered" evidence="1">
    <location>
        <begin position="1"/>
        <end position="40"/>
    </location>
</feature>
<evidence type="ECO:0000256" key="1">
    <source>
        <dbReference type="SAM" id="MobiDB-lite"/>
    </source>
</evidence>
<feature type="compositionally biased region" description="Basic and acidic residues" evidence="1">
    <location>
        <begin position="156"/>
        <end position="190"/>
    </location>
</feature>
<feature type="compositionally biased region" description="Basic and acidic residues" evidence="1">
    <location>
        <begin position="109"/>
        <end position="118"/>
    </location>
</feature>
<evidence type="ECO:0008006" key="4">
    <source>
        <dbReference type="Google" id="ProtNLM"/>
    </source>
</evidence>
<feature type="region of interest" description="Disordered" evidence="1">
    <location>
        <begin position="197"/>
        <end position="216"/>
    </location>
</feature>
<protein>
    <recommendedName>
        <fullName evidence="4">rRNA-processing protein FYV7</fullName>
    </recommendedName>
</protein>
<feature type="compositionally biased region" description="Basic and acidic residues" evidence="1">
    <location>
        <begin position="57"/>
        <end position="66"/>
    </location>
</feature>
<dbReference type="RefSeq" id="XP_069201552.1">
    <property type="nucleotide sequence ID" value="XM_069341472.1"/>
</dbReference>
<proteinExistence type="predicted"/>
<accession>A0ABR3PGK2</accession>
<organism evidence="2 3">
    <name type="scientific">Neodothiora populina</name>
    <dbReference type="NCBI Taxonomy" id="2781224"/>
    <lineage>
        <taxon>Eukaryota</taxon>
        <taxon>Fungi</taxon>
        <taxon>Dikarya</taxon>
        <taxon>Ascomycota</taxon>
        <taxon>Pezizomycotina</taxon>
        <taxon>Dothideomycetes</taxon>
        <taxon>Dothideomycetidae</taxon>
        <taxon>Dothideales</taxon>
        <taxon>Dothioraceae</taxon>
        <taxon>Neodothiora</taxon>
    </lineage>
</organism>
<dbReference type="PANTHER" id="PTHR41805">
    <property type="entry name" value="EXPRESSED PROTEIN"/>
    <property type="match status" value="1"/>
</dbReference>
<dbReference type="PANTHER" id="PTHR41805:SF1">
    <property type="entry name" value="RRNA-PROCESSING PROTEIN FYV7"/>
    <property type="match status" value="1"/>
</dbReference>
<keyword evidence="3" id="KW-1185">Reference proteome</keyword>
<evidence type="ECO:0000313" key="3">
    <source>
        <dbReference type="Proteomes" id="UP001562354"/>
    </source>
</evidence>
<feature type="compositionally biased region" description="Acidic residues" evidence="1">
    <location>
        <begin position="76"/>
        <end position="85"/>
    </location>
</feature>
<gene>
    <name evidence="2" type="ORF">AAFC00_002187</name>
</gene>
<sequence length="229" mass="26389">MAVTKRSRDESAPDSAAKKQKRGFTVGPANLPDGTWKRKTQQIKKDLIVKAKLRKEYAKVKAREEPNLTGKRSLYDDDDENDDEPPTTTTHKDGDNDTTQVPEQAPATIERHPDRVQMIEETPEEALQDAEQNAEQTGEQAFRQRRQRKPKPIPFAREHAEAQQRKQEAEERRLAREQAQRERAQKLEERERFRKAMAKARTGGKNGQRKLGRESTVLLEKVKRMVGQT</sequence>
<evidence type="ECO:0000313" key="2">
    <source>
        <dbReference type="EMBL" id="KAL1305279.1"/>
    </source>
</evidence>
<feature type="region of interest" description="Disordered" evidence="1">
    <location>
        <begin position="57"/>
        <end position="190"/>
    </location>
</feature>
<name>A0ABR3PGK2_9PEZI</name>
<feature type="compositionally biased region" description="Polar residues" evidence="1">
    <location>
        <begin position="130"/>
        <end position="139"/>
    </location>
</feature>
<reference evidence="2 3" key="1">
    <citation type="submission" date="2024-07" db="EMBL/GenBank/DDBJ databases">
        <title>Draft sequence of the Neodothiora populina.</title>
        <authorList>
            <person name="Drown D.D."/>
            <person name="Schuette U.S."/>
            <person name="Buechlein A.B."/>
            <person name="Rusch D.R."/>
            <person name="Winton L.W."/>
            <person name="Adams G.A."/>
        </authorList>
    </citation>
    <scope>NUCLEOTIDE SEQUENCE [LARGE SCALE GENOMIC DNA]</scope>
    <source>
        <strain evidence="2 3">CPC 39397</strain>
    </source>
</reference>
<dbReference type="EMBL" id="JBFMKM010000007">
    <property type="protein sequence ID" value="KAL1305279.1"/>
    <property type="molecule type" value="Genomic_DNA"/>
</dbReference>